<accession>A0AAD4K0B5</accession>
<dbReference type="PANTHER" id="PTHR21483:SF18">
    <property type="entry name" value="RNA POLYMERASE II-ASSOCIATED PROTEIN 1"/>
    <property type="match status" value="1"/>
</dbReference>
<evidence type="ECO:0000259" key="6">
    <source>
        <dbReference type="Pfam" id="PF08620"/>
    </source>
</evidence>
<evidence type="ECO:0000256" key="2">
    <source>
        <dbReference type="ARBA" id="ARBA00009953"/>
    </source>
</evidence>
<dbReference type="AlphaFoldDB" id="A0AAD4K0B5"/>
<organism evidence="9 10">
    <name type="scientific">Drosophila rubida</name>
    <dbReference type="NCBI Taxonomy" id="30044"/>
    <lineage>
        <taxon>Eukaryota</taxon>
        <taxon>Metazoa</taxon>
        <taxon>Ecdysozoa</taxon>
        <taxon>Arthropoda</taxon>
        <taxon>Hexapoda</taxon>
        <taxon>Insecta</taxon>
        <taxon>Pterygota</taxon>
        <taxon>Neoptera</taxon>
        <taxon>Endopterygota</taxon>
        <taxon>Diptera</taxon>
        <taxon>Brachycera</taxon>
        <taxon>Muscomorpha</taxon>
        <taxon>Ephydroidea</taxon>
        <taxon>Drosophilidae</taxon>
        <taxon>Drosophila</taxon>
    </lineage>
</organism>
<feature type="domain" description="RPAP1/MINIYO-like TPR repeats" evidence="8">
    <location>
        <begin position="995"/>
        <end position="1231"/>
    </location>
</feature>
<dbReference type="InterPro" id="IPR016024">
    <property type="entry name" value="ARM-type_fold"/>
</dbReference>
<protein>
    <recommendedName>
        <fullName evidence="11">RNA polymerase II-associated protein 1</fullName>
    </recommendedName>
</protein>
<comment type="subcellular location">
    <subcellularLocation>
        <location evidence="1">Nucleus</location>
    </subcellularLocation>
</comment>
<evidence type="ECO:0000313" key="10">
    <source>
        <dbReference type="Proteomes" id="UP001200034"/>
    </source>
</evidence>
<evidence type="ECO:0000256" key="4">
    <source>
        <dbReference type="ARBA" id="ARBA00023242"/>
    </source>
</evidence>
<gene>
    <name evidence="9" type="ORF">KR093_006676</name>
</gene>
<evidence type="ECO:0000256" key="3">
    <source>
        <dbReference type="ARBA" id="ARBA00023163"/>
    </source>
</evidence>
<evidence type="ECO:0000256" key="1">
    <source>
        <dbReference type="ARBA" id="ARBA00004123"/>
    </source>
</evidence>
<evidence type="ECO:0000256" key="5">
    <source>
        <dbReference type="SAM" id="MobiDB-lite"/>
    </source>
</evidence>
<evidence type="ECO:0000313" key="9">
    <source>
        <dbReference type="EMBL" id="KAH8371229.1"/>
    </source>
</evidence>
<dbReference type="PANTHER" id="PTHR21483">
    <property type="entry name" value="RNA POLYMERASE II-ASSOCIATED PROTEIN 1"/>
    <property type="match status" value="1"/>
</dbReference>
<dbReference type="Pfam" id="PF08621">
    <property type="entry name" value="RPAP1_N"/>
    <property type="match status" value="1"/>
</dbReference>
<feature type="domain" description="RPAP1 C-terminal" evidence="6">
    <location>
        <begin position="323"/>
        <end position="391"/>
    </location>
</feature>
<feature type="domain" description="RPAP1 N-terminal" evidence="7">
    <location>
        <begin position="202"/>
        <end position="244"/>
    </location>
</feature>
<dbReference type="SUPFAM" id="SSF48371">
    <property type="entry name" value="ARM repeat"/>
    <property type="match status" value="1"/>
</dbReference>
<dbReference type="InterPro" id="IPR057989">
    <property type="entry name" value="TPR_RPAP1/MINIYO-like"/>
</dbReference>
<feature type="region of interest" description="Disordered" evidence="5">
    <location>
        <begin position="172"/>
        <end position="196"/>
    </location>
</feature>
<dbReference type="InterPro" id="IPR013930">
    <property type="entry name" value="RPAP1_N"/>
</dbReference>
<name>A0AAD4K0B5_9MUSC</name>
<keyword evidence="3" id="KW-0804">Transcription</keyword>
<dbReference type="Pfam" id="PF25766">
    <property type="entry name" value="TPR_RPAP1"/>
    <property type="match status" value="1"/>
</dbReference>
<comment type="similarity">
    <text evidence="2">Belongs to the RPAP1 family.</text>
</comment>
<proteinExistence type="inferred from homology"/>
<dbReference type="Proteomes" id="UP001200034">
    <property type="component" value="Unassembled WGS sequence"/>
</dbReference>
<dbReference type="GO" id="GO:0006366">
    <property type="term" value="P:transcription by RNA polymerase II"/>
    <property type="evidence" value="ECO:0007669"/>
    <property type="project" value="InterPro"/>
</dbReference>
<evidence type="ECO:0000259" key="7">
    <source>
        <dbReference type="Pfam" id="PF08621"/>
    </source>
</evidence>
<reference evidence="9" key="1">
    <citation type="journal article" date="2021" name="Mol. Ecol. Resour.">
        <title>Phylogenomic analyses of the genus Drosophila reveals genomic signals of climate adaptation.</title>
        <authorList>
            <person name="Li F."/>
            <person name="Rane R.V."/>
            <person name="Luria V."/>
            <person name="Xiong Z."/>
            <person name="Chen J."/>
            <person name="Li Z."/>
            <person name="Catullo R.A."/>
            <person name="Griffin P.C."/>
            <person name="Schiffer M."/>
            <person name="Pearce S."/>
            <person name="Lee S.F."/>
            <person name="McElroy K."/>
            <person name="Stocker A."/>
            <person name="Shirriffs J."/>
            <person name="Cockerell F."/>
            <person name="Coppin C."/>
            <person name="Sgro C.M."/>
            <person name="Karger A."/>
            <person name="Cain J.W."/>
            <person name="Weber J.A."/>
            <person name="Santpere G."/>
            <person name="Kirschner M.W."/>
            <person name="Hoffmann A.A."/>
            <person name="Oakeshott J.G."/>
            <person name="Zhang G."/>
        </authorList>
    </citation>
    <scope>NUCLEOTIDE SEQUENCE</scope>
    <source>
        <strain evidence="9">BGI-SZ-2011g</strain>
    </source>
</reference>
<dbReference type="InterPro" id="IPR013929">
    <property type="entry name" value="RPAP1_C"/>
</dbReference>
<evidence type="ECO:0008006" key="11">
    <source>
        <dbReference type="Google" id="ProtNLM"/>
    </source>
</evidence>
<dbReference type="Pfam" id="PF08620">
    <property type="entry name" value="RPAP1_C"/>
    <property type="match status" value="1"/>
</dbReference>
<keyword evidence="4" id="KW-0539">Nucleus</keyword>
<dbReference type="EMBL" id="JAJJHW010002585">
    <property type="protein sequence ID" value="KAH8371229.1"/>
    <property type="molecule type" value="Genomic_DNA"/>
</dbReference>
<comment type="caution">
    <text evidence="9">The sequence shown here is derived from an EMBL/GenBank/DDBJ whole genome shotgun (WGS) entry which is preliminary data.</text>
</comment>
<sequence>MFNKLKPGETEEDVLRMAAEFNAERQKNPNFQPAATVVRLQKPVGKSLFAQKRELGKLNNKSSLSDDKTNVEPSARVATVDAAKQKVLLDEIHENMLGDIRGTKISANLMDNVLGEIVERREGVLRPPIEFQQPKVSCIRFENSVNSLTHFVFKNGQGKSLFARKFIAKQSATSTSSSPKESEINESTAGHSAIVQDPKLTQEIHTENLNILNQMREEDILAEQQKLLSSLDPALVKLLAQKREMQKKRSTVPKATKVEVIEPLEQSTTNSTALSEDNPAQELLQQSDEGNWLNFNLIEDHKLAWMRDIPAKIAQLKPGQQFNARFDWKGVLLPHSIEEMPQNVDERELYLHGEEPERPGYSLQELFRLARSTVLQQRISAFGSIAGILSIYNQGFYDQVLSLPVSKIFFLLRFGLDDNAPAQLEVVSRALARLFYNETDEVLLDHIYENAYCHWQPTLQVLVDNDETGDSTSFAFLQRYMALLRTNSKAFNTDVEEESDSRLSMDDFQLAETDLMSCLLRTNILQRICFILRSVRPENSTVESCLKLLIRMARTNGQTAKQLVEESQLLSVITSNFLPNISSCNTLFYGQPQYLALKLLRVLICQHLDIAKQLASETFIESLKQFLFYRDDIKGKLIRVQIEALRIVRCLLLLGILDRELFKQLLPALRQMLDWHYNHCVFDVGGPALIRQHAAALLVAIVASGESGACDIEAQKLLLEPLHNCCCSWMHKATRATALKDYTQLTLLSAVLYAVGWFARHGYLGTASFRQFLHSILPEFVSSAGFAACVQQLTRGSIILRRFSDRRNSHAPLPNVGAVLMHDLGPQLVVSDTYPVQLLSNLWAFVETPLEDGQKQLLQALMQPAVLEPLGEYLKELSQHLNRFLASNFFARSELKLVHQLLSTEGIETYLTNTQLLQLVYSYLCCLPTSQARQMKSIFERYIFSGKYVQLDEKSLELLETSCMEIVYSHFIADNKEPNLTLCYTQAPVLPSDWPYFQLRLILNNYLQNVQQHPAVIYSENQVVRMTLTFVEQLERQGLQIVSPLEKLMYLMISFMGPDSQFLDPELHKLLHSQLLQFYAQNATHNFNFEATYEDKGSFEPLYYLFVNHFEAASYGDELFSSLVLLPLAQKYDNKWRRRIWSEHVQAMRFLNCDESLVSSLCNISLSLSLISFFLQLIGGLAAYLEPVEQEPSLLQLYGDALQQQLVRPGSIAHKIARHHFNNSTAIQKTTSF</sequence>
<evidence type="ECO:0000259" key="8">
    <source>
        <dbReference type="Pfam" id="PF25766"/>
    </source>
</evidence>
<keyword evidence="10" id="KW-1185">Reference proteome</keyword>
<dbReference type="InterPro" id="IPR039913">
    <property type="entry name" value="RPAP1/Rba50"/>
</dbReference>